<dbReference type="Pfam" id="PF12840">
    <property type="entry name" value="HTH_20"/>
    <property type="match status" value="1"/>
</dbReference>
<keyword evidence="2 5" id="KW-0238">DNA-binding</keyword>
<keyword evidence="3" id="KW-0804">Transcription</keyword>
<evidence type="ECO:0000256" key="2">
    <source>
        <dbReference type="ARBA" id="ARBA00023125"/>
    </source>
</evidence>
<feature type="domain" description="HTH arsR-type" evidence="4">
    <location>
        <begin position="1"/>
        <end position="96"/>
    </location>
</feature>
<gene>
    <name evidence="5" type="ORF">BD293_3931</name>
</gene>
<dbReference type="AlphaFoldDB" id="A0A543K632"/>
<dbReference type="InterPro" id="IPR011991">
    <property type="entry name" value="ArsR-like_HTH"/>
</dbReference>
<dbReference type="GO" id="GO:0003677">
    <property type="term" value="F:DNA binding"/>
    <property type="evidence" value="ECO:0007669"/>
    <property type="project" value="UniProtKB-KW"/>
</dbReference>
<evidence type="ECO:0000256" key="1">
    <source>
        <dbReference type="ARBA" id="ARBA00023015"/>
    </source>
</evidence>
<keyword evidence="1" id="KW-0805">Transcription regulation</keyword>
<evidence type="ECO:0000259" key="4">
    <source>
        <dbReference type="PROSITE" id="PS50987"/>
    </source>
</evidence>
<dbReference type="GO" id="GO:0003700">
    <property type="term" value="F:DNA-binding transcription factor activity"/>
    <property type="evidence" value="ECO:0007669"/>
    <property type="project" value="InterPro"/>
</dbReference>
<sequence>MKNDSELAGLFAAFAHPTRIAVLRCLLKHCRTGRKFGDLSTELGVSPSTLKHHLDEMQIAGVLAREAQGRKTILKLDLGALSEAAAQLSLLCCSAELEARPIYKDPNQ</sequence>
<dbReference type="Gene3D" id="1.10.10.10">
    <property type="entry name" value="Winged helix-like DNA-binding domain superfamily/Winged helix DNA-binding domain"/>
    <property type="match status" value="1"/>
</dbReference>
<dbReference type="InterPro" id="IPR036390">
    <property type="entry name" value="WH_DNA-bd_sf"/>
</dbReference>
<evidence type="ECO:0000313" key="5">
    <source>
        <dbReference type="EMBL" id="TQM90538.1"/>
    </source>
</evidence>
<protein>
    <submittedName>
        <fullName evidence="5">DNA-binding transcriptional ArsR family regulator</fullName>
    </submittedName>
</protein>
<dbReference type="OrthoDB" id="9804742at2"/>
<dbReference type="InterPro" id="IPR051081">
    <property type="entry name" value="HTH_MetalResp_TranReg"/>
</dbReference>
<dbReference type="PRINTS" id="PR00778">
    <property type="entry name" value="HTHARSR"/>
</dbReference>
<dbReference type="CDD" id="cd00090">
    <property type="entry name" value="HTH_ARSR"/>
    <property type="match status" value="1"/>
</dbReference>
<dbReference type="SMART" id="SM00418">
    <property type="entry name" value="HTH_ARSR"/>
    <property type="match status" value="1"/>
</dbReference>
<dbReference type="SUPFAM" id="SSF46785">
    <property type="entry name" value="Winged helix' DNA-binding domain"/>
    <property type="match status" value="1"/>
</dbReference>
<name>A0A543K632_9RHOB</name>
<proteinExistence type="predicted"/>
<dbReference type="Proteomes" id="UP000320582">
    <property type="component" value="Unassembled WGS sequence"/>
</dbReference>
<keyword evidence="6" id="KW-1185">Reference proteome</keyword>
<dbReference type="PANTHER" id="PTHR33154">
    <property type="entry name" value="TRANSCRIPTIONAL REGULATOR, ARSR FAMILY"/>
    <property type="match status" value="1"/>
</dbReference>
<evidence type="ECO:0000313" key="6">
    <source>
        <dbReference type="Proteomes" id="UP000320582"/>
    </source>
</evidence>
<dbReference type="InterPro" id="IPR001845">
    <property type="entry name" value="HTH_ArsR_DNA-bd_dom"/>
</dbReference>
<dbReference type="PROSITE" id="PS50987">
    <property type="entry name" value="HTH_ARSR_2"/>
    <property type="match status" value="1"/>
</dbReference>
<comment type="caution">
    <text evidence="5">The sequence shown here is derived from an EMBL/GenBank/DDBJ whole genome shotgun (WGS) entry which is preliminary data.</text>
</comment>
<dbReference type="PANTHER" id="PTHR33154:SF33">
    <property type="entry name" value="TRANSCRIPTIONAL REPRESSOR SDPR"/>
    <property type="match status" value="1"/>
</dbReference>
<organism evidence="5 6">
    <name type="scientific">Roseinatronobacter monicus</name>
    <dbReference type="NCBI Taxonomy" id="393481"/>
    <lineage>
        <taxon>Bacteria</taxon>
        <taxon>Pseudomonadati</taxon>
        <taxon>Pseudomonadota</taxon>
        <taxon>Alphaproteobacteria</taxon>
        <taxon>Rhodobacterales</taxon>
        <taxon>Paracoccaceae</taxon>
        <taxon>Roseinatronobacter</taxon>
    </lineage>
</organism>
<evidence type="ECO:0000256" key="3">
    <source>
        <dbReference type="ARBA" id="ARBA00023163"/>
    </source>
</evidence>
<reference evidence="5 6" key="1">
    <citation type="submission" date="2019-06" db="EMBL/GenBank/DDBJ databases">
        <title>Genomic Encyclopedia of Archaeal and Bacterial Type Strains, Phase II (KMG-II): from individual species to whole genera.</title>
        <authorList>
            <person name="Goeker M."/>
        </authorList>
    </citation>
    <scope>NUCLEOTIDE SEQUENCE [LARGE SCALE GENOMIC DNA]</scope>
    <source>
        <strain evidence="5 6">DSM 18423</strain>
    </source>
</reference>
<dbReference type="InterPro" id="IPR036388">
    <property type="entry name" value="WH-like_DNA-bd_sf"/>
</dbReference>
<accession>A0A543K632</accession>
<dbReference type="RefSeq" id="WP_142085039.1">
    <property type="nucleotide sequence ID" value="NZ_VFPT01000002.1"/>
</dbReference>
<dbReference type="EMBL" id="VFPT01000002">
    <property type="protein sequence ID" value="TQM90538.1"/>
    <property type="molecule type" value="Genomic_DNA"/>
</dbReference>